<dbReference type="Pfam" id="PF03527">
    <property type="entry name" value="RHS"/>
    <property type="match status" value="1"/>
</dbReference>
<dbReference type="PRINTS" id="PR00394">
    <property type="entry name" value="RHSPROTEIN"/>
</dbReference>
<gene>
    <name evidence="4" type="ORF">RI060_18890</name>
</gene>
<dbReference type="PANTHER" id="PTHR32305">
    <property type="match status" value="1"/>
</dbReference>
<dbReference type="InterPro" id="IPR057746">
    <property type="entry name" value="CpnT-like_N"/>
</dbReference>
<feature type="domain" description="Outer membrane channel protein CpnT-like N-terminal" evidence="3">
    <location>
        <begin position="33"/>
        <end position="150"/>
    </location>
</feature>
<dbReference type="InterPro" id="IPR031325">
    <property type="entry name" value="RHS_repeat"/>
</dbReference>
<accession>A0ABY9U8T0</accession>
<evidence type="ECO:0000259" key="2">
    <source>
        <dbReference type="Pfam" id="PF20148"/>
    </source>
</evidence>
<evidence type="ECO:0000313" key="5">
    <source>
        <dbReference type="Proteomes" id="UP001249394"/>
    </source>
</evidence>
<dbReference type="Pfam" id="PF25547">
    <property type="entry name" value="WXG100_2"/>
    <property type="match status" value="1"/>
</dbReference>
<dbReference type="InterPro" id="IPR006530">
    <property type="entry name" value="YD"/>
</dbReference>
<dbReference type="InterPro" id="IPR001826">
    <property type="entry name" value="RHS"/>
</dbReference>
<dbReference type="Pfam" id="PF20148">
    <property type="entry name" value="DUF6531"/>
    <property type="match status" value="1"/>
</dbReference>
<feature type="domain" description="DUF6531" evidence="2">
    <location>
        <begin position="303"/>
        <end position="374"/>
    </location>
</feature>
<feature type="domain" description="RHS protein conserved region" evidence="1">
    <location>
        <begin position="1238"/>
        <end position="1267"/>
    </location>
</feature>
<keyword evidence="5" id="KW-1185">Reference proteome</keyword>
<dbReference type="InterPro" id="IPR022385">
    <property type="entry name" value="Rhs_assc_core"/>
</dbReference>
<name>A0ABY9U8T0_STRVL</name>
<organism evidence="4 5">
    <name type="scientific">Streptomyces violaceus</name>
    <name type="common">Streptomyces venezuelae</name>
    <dbReference type="NCBI Taxonomy" id="1936"/>
    <lineage>
        <taxon>Bacteria</taxon>
        <taxon>Bacillati</taxon>
        <taxon>Actinomycetota</taxon>
        <taxon>Actinomycetes</taxon>
        <taxon>Kitasatosporales</taxon>
        <taxon>Streptomycetaceae</taxon>
        <taxon>Streptomyces</taxon>
    </lineage>
</organism>
<reference evidence="4 5" key="1">
    <citation type="submission" date="2023-09" db="EMBL/GenBank/DDBJ databases">
        <title>The genome sequence of Streptomyces anthocyanicus.</title>
        <authorList>
            <person name="Mo P."/>
        </authorList>
    </citation>
    <scope>NUCLEOTIDE SEQUENCE [LARGE SCALE GENOMIC DNA]</scope>
    <source>
        <strain evidence="4 5">JCM 4387</strain>
    </source>
</reference>
<protein>
    <submittedName>
        <fullName evidence="4">RHS repeat-associated core domain-containing protein</fullName>
    </submittedName>
</protein>
<dbReference type="Pfam" id="PF05593">
    <property type="entry name" value="RHS_repeat"/>
    <property type="match status" value="8"/>
</dbReference>
<dbReference type="EMBL" id="CP134213">
    <property type="protein sequence ID" value="WND19288.1"/>
    <property type="molecule type" value="Genomic_DNA"/>
</dbReference>
<evidence type="ECO:0000259" key="1">
    <source>
        <dbReference type="Pfam" id="PF03527"/>
    </source>
</evidence>
<dbReference type="InterPro" id="IPR045351">
    <property type="entry name" value="DUF6531"/>
</dbReference>
<dbReference type="SUPFAM" id="SSF63829">
    <property type="entry name" value="Calcium-dependent phosphotriesterase"/>
    <property type="match status" value="1"/>
</dbReference>
<dbReference type="Proteomes" id="UP001249394">
    <property type="component" value="Chromosome"/>
</dbReference>
<dbReference type="PANTHER" id="PTHR32305:SF15">
    <property type="entry name" value="PROTEIN RHSA-RELATED"/>
    <property type="match status" value="1"/>
</dbReference>
<dbReference type="InterPro" id="IPR050708">
    <property type="entry name" value="T6SS_VgrG/RHS"/>
</dbReference>
<evidence type="ECO:0000313" key="4">
    <source>
        <dbReference type="EMBL" id="WND19288.1"/>
    </source>
</evidence>
<evidence type="ECO:0000259" key="3">
    <source>
        <dbReference type="Pfam" id="PF25547"/>
    </source>
</evidence>
<proteinExistence type="predicted"/>
<dbReference type="NCBIfam" id="TIGR03696">
    <property type="entry name" value="Rhs_assc_core"/>
    <property type="match status" value="1"/>
</dbReference>
<sequence>MVDLNPLHYINKFNHMMGDSVAQGLEFLGITDPAVDPEGVREIAKKWRHLATGLDDAAEAARKALADVEWEGKAAKAFHKRSKAARKQATEMADSLRDGAKALDDFADKAHELLTEIGVILVEIAEFEIAGLALSVLTGGTSAVVSSLMAGQRAAKVVALVARIEKEGTALASAIRGVMEVIRAVERALKALREIRGVAAAARMGKEGAKFAAFDTLLKDPNAFSDPDKLAKILTEGALLGIGFGALGKALGKGLKALKPAQLAQMTKGLKLNCATFERLRLNPGFDKLPASVRNMVKKFVRDPIDVATGDMALTRTDVALPGVLPLILERTHISSYRFGGWFGPTWASTLDQRVQADDEGLVHATADGARLCFPFPDPNTNEPVRPETPGSRLTLAWDDEVDGAIRITDPDTGLTHVFHSPVPAACDTAVDLPLQHIRDRNGNRITIVYAAGGDIPTAVVHSGGYHLALDHHPSLPLITGLRLLDPVTPQAPGTTLLTFGYNENGHLVEETNSSGLPMRYTYDAEGRITSWVDRNDTTYWYAYDDQGRVVATGGTGDCLASTIEYDATARTTRVTDSLGHICVYEYNESLRLVRETDPLGNVTTQEWDDELQLIAMTDPLGAVRRYAYDEHGRVTQVVRPDGQELHSEYNALGLPTNITGPDGAVWHQEYNEHGDRVAVTDPVGATTRFTYDSKGRLTSVTDALGNTTGVRCNEAGLPIEFTDPLAALTRYERDAFGRPSLITDPLGNATRQEWTVEGKLIRRTAADGTTERWTYDAEGNRITHEDASGAVTRFEYTHFDLLAARTGPDGVRHTYAYDTELRLREVTDPLGMIWSYVYDASGQLVSETDFDNRTVTYAHDGAGRLTSCSDTLGQTTRFVRDALGQLTRKEAADQVTAYTYTPTGQLATARTGDVTLRRAFDPAGRLLSETVNGRTTTYTYDLLGRRTRRTTPTGAVSSWSYDTASRPTELITAGRAINFTHDAAGRELSRRIGTTSVLSHSFDPLGRLAAQSLLGPSGQPLQARSYAYRADGQLIRIEDRLNGTRHFGLDDAGRVTAVHAADWTERYAYDAAGNQLDASWPAVHPGQEATGPRDYAGTRLTRAGNVRYEHDAAGRITLRQKTRLSRKPDTWRFTWNSEDRLSSVTTPDGTRWQYLHDPLGRRIAKMRLSSDEGTVVERTDFTWDGTTLCEQTTSSAELRHPVTLTWDHQDLHPIAQTERINVADATQDEIDSRFFAIVTDLVGTPTELVDEAGSIAWRARTTLWGTTSWASDSTTYTPLRFPGQYFDPETEVHYNYHRHYDPQTARYLTPDPLGLAPAPNPSTYVHNPHAWTDPLGLAPRCEETIPGYRKQTDHPLSRRIHIGEDGKVTITGKGALYVNLSGDVGHTVRFRGESGQIVEFQISAEFREKIRRTAIPQKQPDGLGFTREEWKQLKKVCPEISDPTMGDDLYGIPSGMLDEFRREVAKYPGRVVQEG</sequence>
<dbReference type="Gene3D" id="2.180.10.10">
    <property type="entry name" value="RHS repeat-associated core"/>
    <property type="match status" value="4"/>
</dbReference>
<dbReference type="Gene3D" id="1.10.287.1060">
    <property type="entry name" value="ESAT-6-like"/>
    <property type="match status" value="1"/>
</dbReference>
<dbReference type="NCBIfam" id="TIGR01643">
    <property type="entry name" value="YD_repeat_2x"/>
    <property type="match status" value="12"/>
</dbReference>